<protein>
    <recommendedName>
        <fullName evidence="2">PPM-type phosphatase domain-containing protein</fullName>
    </recommendedName>
</protein>
<sequence>MTTSESLSLSALGLHSASATDVGLRRAANEDALLDSAPIFVVADGMGGHDAGEVASALAVEAFRALSGAPSASPAEVREAFDRAAADIAAILPGGKRRAGTTVTGVAISEIEGEAYWLVFNLGDSRTYRLAAGALEQISVDHSVVQELVDEGEIDRAAAAVHPGRNIITRALGAGGVYRPDYWLVPVEPGDRILLCSDGVSGELDDDAILAALTEEADPQAAADRLVHEGILRGGRDNLTAIVIDAFDATLDAPPQPGHAGPPVDTHNRREPDEDTVPRSPLSAGKAP</sequence>
<dbReference type="AlphaFoldDB" id="A0A3E0W5U5"/>
<dbReference type="InterPro" id="IPR036457">
    <property type="entry name" value="PPM-type-like_dom_sf"/>
</dbReference>
<evidence type="ECO:0000256" key="1">
    <source>
        <dbReference type="SAM" id="MobiDB-lite"/>
    </source>
</evidence>
<name>A0A3E0W5U5_9MICO</name>
<feature type="region of interest" description="Disordered" evidence="1">
    <location>
        <begin position="250"/>
        <end position="288"/>
    </location>
</feature>
<dbReference type="InterPro" id="IPR001932">
    <property type="entry name" value="PPM-type_phosphatase-like_dom"/>
</dbReference>
<evidence type="ECO:0000313" key="4">
    <source>
        <dbReference type="Proteomes" id="UP000256541"/>
    </source>
</evidence>
<dbReference type="GO" id="GO:0004722">
    <property type="term" value="F:protein serine/threonine phosphatase activity"/>
    <property type="evidence" value="ECO:0007669"/>
    <property type="project" value="InterPro"/>
</dbReference>
<dbReference type="PANTHER" id="PTHR47992">
    <property type="entry name" value="PROTEIN PHOSPHATASE"/>
    <property type="match status" value="1"/>
</dbReference>
<reference evidence="3 4" key="1">
    <citation type="submission" date="2017-04" db="EMBL/GenBank/DDBJ databases">
        <title>Comparative genome analysis of Subtercola boreus.</title>
        <authorList>
            <person name="Cho Y.-J."/>
            <person name="Cho A."/>
            <person name="Kim O.-S."/>
            <person name="Lee J.-I."/>
        </authorList>
    </citation>
    <scope>NUCLEOTIDE SEQUENCE [LARGE SCALE GENOMIC DNA]</scope>
    <source>
        <strain evidence="3 4">P27479</strain>
    </source>
</reference>
<accession>A0A3E0W5U5</accession>
<feature type="domain" description="PPM-type phosphatase" evidence="2">
    <location>
        <begin position="15"/>
        <end position="246"/>
    </location>
</feature>
<dbReference type="SUPFAM" id="SSF81606">
    <property type="entry name" value="PP2C-like"/>
    <property type="match status" value="1"/>
</dbReference>
<evidence type="ECO:0000259" key="2">
    <source>
        <dbReference type="PROSITE" id="PS51746"/>
    </source>
</evidence>
<evidence type="ECO:0000313" key="3">
    <source>
        <dbReference type="EMBL" id="RFA17400.1"/>
    </source>
</evidence>
<dbReference type="RefSeq" id="WP_116409892.1">
    <property type="nucleotide sequence ID" value="NZ_NBXB01000002.1"/>
</dbReference>
<dbReference type="EMBL" id="NBXB01000002">
    <property type="protein sequence ID" value="RFA17400.1"/>
    <property type="molecule type" value="Genomic_DNA"/>
</dbReference>
<dbReference type="OrthoDB" id="9801841at2"/>
<dbReference type="InterPro" id="IPR015655">
    <property type="entry name" value="PP2C"/>
</dbReference>
<organism evidence="3 4">
    <name type="scientific">Subtercola boreus</name>
    <dbReference type="NCBI Taxonomy" id="120213"/>
    <lineage>
        <taxon>Bacteria</taxon>
        <taxon>Bacillati</taxon>
        <taxon>Actinomycetota</taxon>
        <taxon>Actinomycetes</taxon>
        <taxon>Micrococcales</taxon>
        <taxon>Microbacteriaceae</taxon>
        <taxon>Subtercola</taxon>
    </lineage>
</organism>
<dbReference type="Gene3D" id="3.60.40.10">
    <property type="entry name" value="PPM-type phosphatase domain"/>
    <property type="match status" value="1"/>
</dbReference>
<dbReference type="Pfam" id="PF13672">
    <property type="entry name" value="PP2C_2"/>
    <property type="match status" value="1"/>
</dbReference>
<dbReference type="PROSITE" id="PS51746">
    <property type="entry name" value="PPM_2"/>
    <property type="match status" value="1"/>
</dbReference>
<dbReference type="Proteomes" id="UP000256541">
    <property type="component" value="Unassembled WGS sequence"/>
</dbReference>
<proteinExistence type="predicted"/>
<dbReference type="SMART" id="SM00332">
    <property type="entry name" value="PP2Cc"/>
    <property type="match status" value="1"/>
</dbReference>
<comment type="caution">
    <text evidence="3">The sequence shown here is derived from an EMBL/GenBank/DDBJ whole genome shotgun (WGS) entry which is preliminary data.</text>
</comment>
<gene>
    <name evidence="3" type="ORF">B7R22_00575</name>
</gene>
<dbReference type="CDD" id="cd00143">
    <property type="entry name" value="PP2Cc"/>
    <property type="match status" value="1"/>
</dbReference>
<dbReference type="SMART" id="SM00331">
    <property type="entry name" value="PP2C_SIG"/>
    <property type="match status" value="1"/>
</dbReference>